<accession>A0A1Y6C5N9</accession>
<proteinExistence type="predicted"/>
<dbReference type="AlphaFoldDB" id="A0A1Y6C5N9"/>
<reference evidence="2" key="1">
    <citation type="submission" date="2017-04" db="EMBL/GenBank/DDBJ databases">
        <authorList>
            <person name="Varghese N."/>
            <person name="Submissions S."/>
        </authorList>
    </citation>
    <scope>NUCLEOTIDE SEQUENCE [LARGE SCALE GENOMIC DNA]</scope>
    <source>
        <strain evidence="2">RKEM611</strain>
    </source>
</reference>
<keyword evidence="2" id="KW-1185">Reference proteome</keyword>
<gene>
    <name evidence="1" type="ORF">SAMN06296036_111161</name>
</gene>
<evidence type="ECO:0000313" key="2">
    <source>
        <dbReference type="Proteomes" id="UP000192907"/>
    </source>
</evidence>
<protein>
    <submittedName>
        <fullName evidence="1">Uncharacterized protein</fullName>
    </submittedName>
</protein>
<name>A0A1Y6C5N9_9BACT</name>
<dbReference type="EMBL" id="FWZT01000011">
    <property type="protein sequence ID" value="SMF38419.1"/>
    <property type="molecule type" value="Genomic_DNA"/>
</dbReference>
<dbReference type="Proteomes" id="UP000192907">
    <property type="component" value="Unassembled WGS sequence"/>
</dbReference>
<dbReference type="RefSeq" id="WP_132319973.1">
    <property type="nucleotide sequence ID" value="NZ_FWZT01000011.1"/>
</dbReference>
<dbReference type="STRING" id="1513793.SAMN06296036_111161"/>
<sequence>MFTNVVAIYIFFLHLVLAGSFSSLKAAELVLIEKTIADQEFFSSAVVDNGEIITTSHSLDNCPDHCRNFSIYQFDSINNRLNPIEYHLTSSFRKVDGKDLTKASITVVGLSEMPPPIEPVCQAFTVIPENTSLRLRQNINRLIKKMPAWVKPNRYLDGLLSKFTKEVLPAGLIHWKEVDDFKETRQVYTPISNKDNIFLVQSFLPKAFSPEYTRIGGMKVPCAGWRGSSGGAYFDESKLKGLITGATTPLTSALRKHSDFGYLNLESINFKEPI</sequence>
<organism evidence="1 2">
    <name type="scientific">Pseudobacteriovorax antillogorgiicola</name>
    <dbReference type="NCBI Taxonomy" id="1513793"/>
    <lineage>
        <taxon>Bacteria</taxon>
        <taxon>Pseudomonadati</taxon>
        <taxon>Bdellovibrionota</taxon>
        <taxon>Oligoflexia</taxon>
        <taxon>Oligoflexales</taxon>
        <taxon>Pseudobacteriovoracaceae</taxon>
        <taxon>Pseudobacteriovorax</taxon>
    </lineage>
</organism>
<evidence type="ECO:0000313" key="1">
    <source>
        <dbReference type="EMBL" id="SMF38419.1"/>
    </source>
</evidence>